<accession>A0ABT5UXE8</accession>
<reference evidence="2 3" key="1">
    <citation type="submission" date="2023-02" db="EMBL/GenBank/DDBJ databases">
        <title>Vibrio intestini sp. nov., a close relative of Vibrio cholerae isolated from the intestine of Healthy Culter dabryi.</title>
        <authorList>
            <person name="Wu N."/>
        </authorList>
    </citation>
    <scope>NUCLEOTIDE SEQUENCE [LARGE SCALE GENOMIC DNA]</scope>
    <source>
        <strain evidence="2 3">DSL-7</strain>
    </source>
</reference>
<gene>
    <name evidence="2" type="ORF">PUN32_03555</name>
</gene>
<sequence>MNEKSIYNRIKWLNPKNSKMTKWLRGYAIKHSWINEFVRSRPLGIRDIGQLSDQEFCEQFIQSWSAKRTIDDEDKHRINLIRSAWSSYSKKEKNVTLSLSNDAQKSLSSLSKTFKKSKNEIVNTLLLKATELKRMQKLLKDSLNPMEDNYRYRKNQEYLNAFFDHNELIYRLEKLEEENEQLKIKLEEKNREDR</sequence>
<dbReference type="RefSeq" id="WP_274721789.1">
    <property type="nucleotide sequence ID" value="NZ_JARBFT010000002.1"/>
</dbReference>
<keyword evidence="3" id="KW-1185">Reference proteome</keyword>
<feature type="coiled-coil region" evidence="1">
    <location>
        <begin position="165"/>
        <end position="192"/>
    </location>
</feature>
<dbReference type="Proteomes" id="UP001216189">
    <property type="component" value="Unassembled WGS sequence"/>
</dbReference>
<name>A0ABT5UXE8_9VIBR</name>
<evidence type="ECO:0000256" key="1">
    <source>
        <dbReference type="SAM" id="Coils"/>
    </source>
</evidence>
<evidence type="ECO:0000313" key="3">
    <source>
        <dbReference type="Proteomes" id="UP001216189"/>
    </source>
</evidence>
<evidence type="ECO:0000313" key="2">
    <source>
        <dbReference type="EMBL" id="MDE1514090.1"/>
    </source>
</evidence>
<dbReference type="EMBL" id="JARBFT010000002">
    <property type="protein sequence ID" value="MDE1514090.1"/>
    <property type="molecule type" value="Genomic_DNA"/>
</dbReference>
<keyword evidence="1" id="KW-0175">Coiled coil</keyword>
<comment type="caution">
    <text evidence="2">The sequence shown here is derived from an EMBL/GenBank/DDBJ whole genome shotgun (WGS) entry which is preliminary data.</text>
</comment>
<organism evidence="2 3">
    <name type="scientific">Vibrio chanodichtyis</name>
    <dbReference type="NCBI Taxonomy" id="3027932"/>
    <lineage>
        <taxon>Bacteria</taxon>
        <taxon>Pseudomonadati</taxon>
        <taxon>Pseudomonadota</taxon>
        <taxon>Gammaproteobacteria</taxon>
        <taxon>Vibrionales</taxon>
        <taxon>Vibrionaceae</taxon>
        <taxon>Vibrio</taxon>
    </lineage>
</organism>
<protein>
    <submittedName>
        <fullName evidence="2">Uncharacterized protein</fullName>
    </submittedName>
</protein>
<proteinExistence type="predicted"/>